<gene>
    <name evidence="12" type="ORF">IV203_016805</name>
</gene>
<keyword evidence="13" id="KW-1185">Reference proteome</keyword>
<feature type="compositionally biased region" description="Low complexity" evidence="11">
    <location>
        <begin position="1"/>
        <end position="12"/>
    </location>
</feature>
<comment type="similarity">
    <text evidence="2 9">Belongs to the mitochondrial carrier (TC 2.A.29) family.</text>
</comment>
<dbReference type="GO" id="GO:0140021">
    <property type="term" value="P:mitochondrial ADP transmembrane transport"/>
    <property type="evidence" value="ECO:0007669"/>
    <property type="project" value="InterPro"/>
</dbReference>
<sequence length="360" mass="39677">MVSWNSLSLSTSRRSHRRHSISDDHLPASPRMAIATSGKSNDQMIAMISSAGRDAFAGAMSGAFARTVTAPIERVKLILQLQGSNNSTNNVNNKLSANPTTAWSVARHIYQTEGIWAFWRGNLQNVIRAAGQAALNFALMDQYKQLALSLAGGNAKTTQQQQRRSNFIVSFVAGGLAGGTVTTVLYPTEFLRTRLALDLGHSGRQYRGMWDVATQIFRSDGIRGVYKGYGISLVGSVVYRLLYLGGYDAMKNEWQFWQAQPGSGVSMNWTERMFLAQFVSLSAGTICYPIDSVRRRMMMQAGKPLQEQLYHNSLQCFQHVWKNEGARGFFLGFGPNVFRSIGGALALVAYDGFKAMLASN</sequence>
<evidence type="ECO:0000256" key="11">
    <source>
        <dbReference type="SAM" id="MobiDB-lite"/>
    </source>
</evidence>
<evidence type="ECO:0000256" key="4">
    <source>
        <dbReference type="ARBA" id="ARBA00022737"/>
    </source>
</evidence>
<evidence type="ECO:0000256" key="8">
    <source>
        <dbReference type="PROSITE-ProRule" id="PRU00282"/>
    </source>
</evidence>
<keyword evidence="8 9" id="KW-0812">Transmembrane</keyword>
<keyword evidence="6 10" id="KW-1133">Transmembrane helix</keyword>
<evidence type="ECO:0000313" key="12">
    <source>
        <dbReference type="EMBL" id="KAG7348100.1"/>
    </source>
</evidence>
<feature type="repeat" description="Solcar" evidence="8">
    <location>
        <begin position="165"/>
        <end position="253"/>
    </location>
</feature>
<dbReference type="GO" id="GO:1990544">
    <property type="term" value="P:mitochondrial ATP transmembrane transport"/>
    <property type="evidence" value="ECO:0007669"/>
    <property type="project" value="InterPro"/>
</dbReference>
<comment type="caution">
    <text evidence="10">Lacks conserved residue(s) required for the propagation of feature annotation.</text>
</comment>
<feature type="transmembrane region" description="Helical" evidence="10">
    <location>
        <begin position="167"/>
        <end position="186"/>
    </location>
</feature>
<dbReference type="InterPro" id="IPR002113">
    <property type="entry name" value="ADT_euk_type"/>
</dbReference>
<feature type="transmembrane region" description="Helical" evidence="10">
    <location>
        <begin position="273"/>
        <end position="290"/>
    </location>
</feature>
<dbReference type="PANTHER" id="PTHR45635:SF14">
    <property type="entry name" value="ADP_ATP TRANSLOCASE"/>
    <property type="match status" value="1"/>
</dbReference>
<proteinExistence type="inferred from homology"/>
<evidence type="ECO:0000256" key="1">
    <source>
        <dbReference type="ARBA" id="ARBA00004448"/>
    </source>
</evidence>
<evidence type="ECO:0000256" key="10">
    <source>
        <dbReference type="RuleBase" id="RU368008"/>
    </source>
</evidence>
<dbReference type="AlphaFoldDB" id="A0A9K3PI47"/>
<dbReference type="InterPro" id="IPR018108">
    <property type="entry name" value="MCP_transmembrane"/>
</dbReference>
<dbReference type="EMBL" id="JAGRRH010000020">
    <property type="protein sequence ID" value="KAG7348100.1"/>
    <property type="molecule type" value="Genomic_DNA"/>
</dbReference>
<evidence type="ECO:0000256" key="7">
    <source>
        <dbReference type="ARBA" id="ARBA00023128"/>
    </source>
</evidence>
<evidence type="ECO:0000256" key="6">
    <source>
        <dbReference type="ARBA" id="ARBA00022989"/>
    </source>
</evidence>
<dbReference type="GO" id="GO:0005471">
    <property type="term" value="F:ATP:ADP antiporter activity"/>
    <property type="evidence" value="ECO:0007669"/>
    <property type="project" value="UniProtKB-UniRule"/>
</dbReference>
<dbReference type="PROSITE" id="PS50920">
    <property type="entry name" value="SOLCAR"/>
    <property type="match status" value="3"/>
</dbReference>
<accession>A0A9K3PI47</accession>
<evidence type="ECO:0000256" key="9">
    <source>
        <dbReference type="RuleBase" id="RU000488"/>
    </source>
</evidence>
<dbReference type="OrthoDB" id="270584at2759"/>
<evidence type="ECO:0000313" key="13">
    <source>
        <dbReference type="Proteomes" id="UP000693970"/>
    </source>
</evidence>
<comment type="function">
    <text evidence="10">Catalyzes the exchange of ADP and ATP across the membrane.</text>
</comment>
<protein>
    <recommendedName>
        <fullName evidence="10">ADP/ATP translocase</fullName>
    </recommendedName>
    <alternativeName>
        <fullName evidence="10">ADP,ATP carrier protein</fullName>
    </alternativeName>
</protein>
<dbReference type="Proteomes" id="UP000693970">
    <property type="component" value="Unassembled WGS sequence"/>
</dbReference>
<dbReference type="GO" id="GO:0005743">
    <property type="term" value="C:mitochondrial inner membrane"/>
    <property type="evidence" value="ECO:0007669"/>
    <property type="project" value="UniProtKB-SubCell"/>
</dbReference>
<feature type="repeat" description="Solcar" evidence="8">
    <location>
        <begin position="49"/>
        <end position="146"/>
    </location>
</feature>
<keyword evidence="7" id="KW-0496">Mitochondrion</keyword>
<dbReference type="PANTHER" id="PTHR45635">
    <property type="entry name" value="ADP,ATP CARRIER PROTEIN 1-RELATED-RELATED"/>
    <property type="match status" value="1"/>
</dbReference>
<reference evidence="12" key="2">
    <citation type="submission" date="2021-04" db="EMBL/GenBank/DDBJ databases">
        <authorList>
            <person name="Podell S."/>
        </authorList>
    </citation>
    <scope>NUCLEOTIDE SEQUENCE</scope>
    <source>
        <strain evidence="12">Hildebrandi</strain>
    </source>
</reference>
<comment type="caution">
    <text evidence="12">The sequence shown here is derived from an EMBL/GenBank/DDBJ whole genome shotgun (WGS) entry which is preliminary data.</text>
</comment>
<keyword evidence="4" id="KW-0677">Repeat</keyword>
<organism evidence="12 13">
    <name type="scientific">Nitzschia inconspicua</name>
    <dbReference type="NCBI Taxonomy" id="303405"/>
    <lineage>
        <taxon>Eukaryota</taxon>
        <taxon>Sar</taxon>
        <taxon>Stramenopiles</taxon>
        <taxon>Ochrophyta</taxon>
        <taxon>Bacillariophyta</taxon>
        <taxon>Bacillariophyceae</taxon>
        <taxon>Bacillariophycidae</taxon>
        <taxon>Bacillariales</taxon>
        <taxon>Bacillariaceae</taxon>
        <taxon>Nitzschia</taxon>
    </lineage>
</organism>
<evidence type="ECO:0000256" key="5">
    <source>
        <dbReference type="ARBA" id="ARBA00022792"/>
    </source>
</evidence>
<feature type="region of interest" description="Disordered" evidence="11">
    <location>
        <begin position="1"/>
        <end position="30"/>
    </location>
</feature>
<reference evidence="12" key="1">
    <citation type="journal article" date="2021" name="Sci. Rep.">
        <title>Diploid genomic architecture of Nitzschia inconspicua, an elite biomass production diatom.</title>
        <authorList>
            <person name="Oliver A."/>
            <person name="Podell S."/>
            <person name="Pinowska A."/>
            <person name="Traller J.C."/>
            <person name="Smith S.R."/>
            <person name="McClure R."/>
            <person name="Beliaev A."/>
            <person name="Bohutskyi P."/>
            <person name="Hill E.A."/>
            <person name="Rabines A."/>
            <person name="Zheng H."/>
            <person name="Allen L.Z."/>
            <person name="Kuo A."/>
            <person name="Grigoriev I.V."/>
            <person name="Allen A.E."/>
            <person name="Hazlebeck D."/>
            <person name="Allen E.E."/>
        </authorList>
    </citation>
    <scope>NUCLEOTIDE SEQUENCE</scope>
    <source>
        <strain evidence="12">Hildebrandi</strain>
    </source>
</reference>
<keyword evidence="3 9" id="KW-0813">Transport</keyword>
<comment type="subcellular location">
    <subcellularLocation>
        <location evidence="10">Membrane</location>
        <topology evidence="10">Multi-pass membrane protein</topology>
    </subcellularLocation>
    <subcellularLocation>
        <location evidence="1">Mitochondrion inner membrane</location>
        <topology evidence="1">Multi-pass membrane protein</topology>
    </subcellularLocation>
</comment>
<keyword evidence="5" id="KW-0999">Mitochondrion inner membrane</keyword>
<name>A0A9K3PI47_9STRA</name>
<evidence type="ECO:0000256" key="3">
    <source>
        <dbReference type="ARBA" id="ARBA00022448"/>
    </source>
</evidence>
<feature type="repeat" description="Solcar" evidence="8">
    <location>
        <begin position="271"/>
        <end position="356"/>
    </location>
</feature>
<dbReference type="Pfam" id="PF00153">
    <property type="entry name" value="Mito_carr"/>
    <property type="match status" value="3"/>
</dbReference>
<evidence type="ECO:0000256" key="2">
    <source>
        <dbReference type="ARBA" id="ARBA00006375"/>
    </source>
</evidence>
<keyword evidence="8 10" id="KW-0472">Membrane</keyword>
<comment type="subunit">
    <text evidence="10">Monomer.</text>
</comment>